<keyword evidence="6" id="KW-1185">Reference proteome</keyword>
<evidence type="ECO:0000313" key="6">
    <source>
        <dbReference type="Proteomes" id="UP000247476"/>
    </source>
</evidence>
<reference evidence="5 6" key="1">
    <citation type="submission" date="2018-05" db="EMBL/GenBank/DDBJ databases">
        <title>Paenibacillus flagellatus sp. nov., isolated from selenium mineral soil.</title>
        <authorList>
            <person name="Dai X."/>
        </authorList>
    </citation>
    <scope>NUCLEOTIDE SEQUENCE [LARGE SCALE GENOMIC DNA]</scope>
    <source>
        <strain evidence="5 6">DXL2</strain>
    </source>
</reference>
<dbReference type="PANTHER" id="PTHR43280">
    <property type="entry name" value="ARAC-FAMILY TRANSCRIPTIONAL REGULATOR"/>
    <property type="match status" value="1"/>
</dbReference>
<dbReference type="Pfam" id="PF07883">
    <property type="entry name" value="Cupin_2"/>
    <property type="match status" value="1"/>
</dbReference>
<keyword evidence="3" id="KW-0804">Transcription</keyword>
<dbReference type="InterPro" id="IPR018060">
    <property type="entry name" value="HTH_AraC"/>
</dbReference>
<dbReference type="PANTHER" id="PTHR43280:SF2">
    <property type="entry name" value="HTH-TYPE TRANSCRIPTIONAL REGULATOR EXSA"/>
    <property type="match status" value="1"/>
</dbReference>
<gene>
    <name evidence="5" type="ORF">DLM86_22980</name>
</gene>
<dbReference type="PROSITE" id="PS01124">
    <property type="entry name" value="HTH_ARAC_FAMILY_2"/>
    <property type="match status" value="1"/>
</dbReference>
<evidence type="ECO:0000256" key="2">
    <source>
        <dbReference type="ARBA" id="ARBA00023125"/>
    </source>
</evidence>
<dbReference type="InterPro" id="IPR037923">
    <property type="entry name" value="HTH-like"/>
</dbReference>
<dbReference type="CDD" id="cd02208">
    <property type="entry name" value="cupin_RmlC-like"/>
    <property type="match status" value="1"/>
</dbReference>
<evidence type="ECO:0000313" key="5">
    <source>
        <dbReference type="EMBL" id="PYI51789.1"/>
    </source>
</evidence>
<organism evidence="5 6">
    <name type="scientific">Paenibacillus flagellatus</name>
    <dbReference type="NCBI Taxonomy" id="2211139"/>
    <lineage>
        <taxon>Bacteria</taxon>
        <taxon>Bacillati</taxon>
        <taxon>Bacillota</taxon>
        <taxon>Bacilli</taxon>
        <taxon>Bacillales</taxon>
        <taxon>Paenibacillaceae</taxon>
        <taxon>Paenibacillus</taxon>
    </lineage>
</organism>
<dbReference type="Pfam" id="PF12833">
    <property type="entry name" value="HTH_18"/>
    <property type="match status" value="1"/>
</dbReference>
<dbReference type="AlphaFoldDB" id="A0A2V5JY48"/>
<dbReference type="PRINTS" id="PR00032">
    <property type="entry name" value="HTHARAC"/>
</dbReference>
<dbReference type="InterPro" id="IPR009057">
    <property type="entry name" value="Homeodomain-like_sf"/>
</dbReference>
<keyword evidence="1" id="KW-0805">Transcription regulation</keyword>
<proteinExistence type="predicted"/>
<dbReference type="SUPFAM" id="SSF46689">
    <property type="entry name" value="Homeodomain-like"/>
    <property type="match status" value="1"/>
</dbReference>
<name>A0A2V5JY48_9BACL</name>
<evidence type="ECO:0000256" key="3">
    <source>
        <dbReference type="ARBA" id="ARBA00023163"/>
    </source>
</evidence>
<dbReference type="Gene3D" id="1.10.10.60">
    <property type="entry name" value="Homeodomain-like"/>
    <property type="match status" value="2"/>
</dbReference>
<feature type="domain" description="HTH araC/xylS-type" evidence="4">
    <location>
        <begin position="197"/>
        <end position="301"/>
    </location>
</feature>
<dbReference type="EMBL" id="QJVJ01000011">
    <property type="protein sequence ID" value="PYI51789.1"/>
    <property type="molecule type" value="Genomic_DNA"/>
</dbReference>
<dbReference type="SUPFAM" id="SSF51215">
    <property type="entry name" value="Regulatory protein AraC"/>
    <property type="match status" value="1"/>
</dbReference>
<evidence type="ECO:0000256" key="1">
    <source>
        <dbReference type="ARBA" id="ARBA00023015"/>
    </source>
</evidence>
<dbReference type="GO" id="GO:0003700">
    <property type="term" value="F:DNA-binding transcription factor activity"/>
    <property type="evidence" value="ECO:0007669"/>
    <property type="project" value="InterPro"/>
</dbReference>
<dbReference type="InterPro" id="IPR020449">
    <property type="entry name" value="Tscrpt_reg_AraC-type_HTH"/>
</dbReference>
<keyword evidence="2" id="KW-0238">DNA-binding</keyword>
<dbReference type="GO" id="GO:0043565">
    <property type="term" value="F:sequence-specific DNA binding"/>
    <property type="evidence" value="ECO:0007669"/>
    <property type="project" value="InterPro"/>
</dbReference>
<dbReference type="OrthoDB" id="1975977at2"/>
<sequence length="303" mass="34382">MDIEMYFPNMTSTLQLTGCGFGVKPPGWSYPTHHHHLFELLYCYGGEAEQHVNGRAFPLREGDWLRIKSGVRHRTDNRSETPYSFFNIHFDVDDPELRKRLSGSDYGLLTRAEAERTGLPVYIRRIETILTEGLVDTPGGMREKIALTRLSPGRRLELQAYVLLLIGEIADSAGAEPLAASVSPEADRKTGFTAFETDIAHAVEERLQRMASSGADDSIARIADELHISRSQCTKIFTKVYGVSPRRYVSRLIETRAKHLLVTTGRTVEDISLELGFRSLSHFSRQFRRWTGLSPLQYRPKRQ</sequence>
<accession>A0A2V5JY48</accession>
<dbReference type="InterPro" id="IPR013096">
    <property type="entry name" value="Cupin_2"/>
</dbReference>
<protein>
    <submittedName>
        <fullName evidence="5">AraC family transcriptional regulator</fullName>
    </submittedName>
</protein>
<comment type="caution">
    <text evidence="5">The sequence shown here is derived from an EMBL/GenBank/DDBJ whole genome shotgun (WGS) entry which is preliminary data.</text>
</comment>
<evidence type="ECO:0000259" key="4">
    <source>
        <dbReference type="PROSITE" id="PS01124"/>
    </source>
</evidence>
<dbReference type="Gene3D" id="2.60.120.10">
    <property type="entry name" value="Jelly Rolls"/>
    <property type="match status" value="1"/>
</dbReference>
<dbReference type="Proteomes" id="UP000247476">
    <property type="component" value="Unassembled WGS sequence"/>
</dbReference>
<dbReference type="InterPro" id="IPR014710">
    <property type="entry name" value="RmlC-like_jellyroll"/>
</dbReference>
<dbReference type="SMART" id="SM00342">
    <property type="entry name" value="HTH_ARAC"/>
    <property type="match status" value="1"/>
</dbReference>
<dbReference type="RefSeq" id="WP_110842416.1">
    <property type="nucleotide sequence ID" value="NZ_QJVJ01000011.1"/>
</dbReference>